<protein>
    <submittedName>
        <fullName evidence="3">Cytochrome P450</fullName>
    </submittedName>
</protein>
<evidence type="ECO:0000313" key="3">
    <source>
        <dbReference type="WBParaSite" id="ECPE_0001644601-mRNA-1"/>
    </source>
</evidence>
<dbReference type="OrthoDB" id="6150403at2759"/>
<dbReference type="PANTHER" id="PTHR47331:SF1">
    <property type="entry name" value="GAG-LIKE PROTEIN"/>
    <property type="match status" value="1"/>
</dbReference>
<evidence type="ECO:0000313" key="2">
    <source>
        <dbReference type="Proteomes" id="UP000272942"/>
    </source>
</evidence>
<dbReference type="AlphaFoldDB" id="A0A183BB18"/>
<name>A0A183BB18_9TREM</name>
<organism evidence="3">
    <name type="scientific">Echinostoma caproni</name>
    <dbReference type="NCBI Taxonomy" id="27848"/>
    <lineage>
        <taxon>Eukaryota</taxon>
        <taxon>Metazoa</taxon>
        <taxon>Spiralia</taxon>
        <taxon>Lophotrochozoa</taxon>
        <taxon>Platyhelminthes</taxon>
        <taxon>Trematoda</taxon>
        <taxon>Digenea</taxon>
        <taxon>Plagiorchiida</taxon>
        <taxon>Echinostomata</taxon>
        <taxon>Echinostomatoidea</taxon>
        <taxon>Echinostomatidae</taxon>
        <taxon>Echinostoma</taxon>
    </lineage>
</organism>
<reference evidence="1 2" key="2">
    <citation type="submission" date="2018-11" db="EMBL/GenBank/DDBJ databases">
        <authorList>
            <consortium name="Pathogen Informatics"/>
        </authorList>
    </citation>
    <scope>NUCLEOTIDE SEQUENCE [LARGE SCALE GENOMIC DNA]</scope>
    <source>
        <strain evidence="1 2">Egypt</strain>
    </source>
</reference>
<gene>
    <name evidence="1" type="ORF">ECPE_LOCUS16403</name>
</gene>
<dbReference type="Proteomes" id="UP000272942">
    <property type="component" value="Unassembled WGS sequence"/>
</dbReference>
<proteinExistence type="predicted"/>
<evidence type="ECO:0000313" key="1">
    <source>
        <dbReference type="EMBL" id="VDP93675.1"/>
    </source>
</evidence>
<accession>A0A183BB18</accession>
<reference evidence="3" key="1">
    <citation type="submission" date="2016-06" db="UniProtKB">
        <authorList>
            <consortium name="WormBaseParasite"/>
        </authorList>
    </citation>
    <scope>IDENTIFICATION</scope>
</reference>
<dbReference type="EMBL" id="UZAN01064175">
    <property type="protein sequence ID" value="VDP93675.1"/>
    <property type="molecule type" value="Genomic_DNA"/>
</dbReference>
<dbReference type="PANTHER" id="PTHR47331">
    <property type="entry name" value="PHD-TYPE DOMAIN-CONTAINING PROTEIN"/>
    <property type="match status" value="1"/>
</dbReference>
<keyword evidence="2" id="KW-1185">Reference proteome</keyword>
<dbReference type="WBParaSite" id="ECPE_0001644601-mRNA-1">
    <property type="protein sequence ID" value="ECPE_0001644601-mRNA-1"/>
    <property type="gene ID" value="ECPE_0001644601"/>
</dbReference>
<sequence>MQSQIAKLFEIEFDENNQGVDLANSQVDKLALESVRSSATVVENHYQLRLPWNRNWREIPFNRYLAEKRLNHLRVRLERDPNLLWFIHENTKVDQWRYVPTGENPADLASRGINGRDNINLCRWLQGPNFLQKSIAHWPRGEMHWTADDSTYIETKVQATVMTTTSVIHPLDKLISYYSSWTKLKRASAWLLRFQRFILLKTDISNTKTLLYGSLNIRELEVAESALLRYVQRQAFSDIFDGLLRHANSFGTGVLKRSSMHNLCPVMKDGLLKVGGRLDNLDATQDRKRPVILPSYQLQATVMITTSAIHPLDKLISYYSSWTKLKRASAWLLRFQRFILLKTDISNTKTLLYGSLNIRELEVAESALLRYVQRQAFSDIFDGLLRHANSFGTGVLKRSSMHNLCPVMKDGLLKVGGRLDNLDAMQDRKRPVILPSRNPITDLIVRHYHLREGHMG</sequence>